<dbReference type="Pfam" id="PF11159">
    <property type="entry name" value="DUF2939"/>
    <property type="match status" value="1"/>
</dbReference>
<dbReference type="Proteomes" id="UP000199150">
    <property type="component" value="Unassembled WGS sequence"/>
</dbReference>
<reference evidence="2" key="1">
    <citation type="submission" date="2016-10" db="EMBL/GenBank/DDBJ databases">
        <authorList>
            <person name="Varghese N."/>
            <person name="Submissions S."/>
        </authorList>
    </citation>
    <scope>NUCLEOTIDE SEQUENCE [LARGE SCALE GENOMIC DNA]</scope>
    <source>
        <strain evidence="2">CGMCC 1.3431</strain>
    </source>
</reference>
<evidence type="ECO:0000313" key="2">
    <source>
        <dbReference type="Proteomes" id="UP000199150"/>
    </source>
</evidence>
<sequence>MSRIFGLILLLVIVAAAGLFYTAPIISFYDVRSACKSQDIESLAKLIDFDSVRASLKTQLLAGDEGIAAPAPSALNDPVGATGNAVKGVADSIGKAFNELVNPNAPKTPPKPVIDVNSYLTPKALLGLTYGAAKDANRFELSQYEGKPPSPKTAFFSLERARLTITDELRGTTTFTFERHGLTHWQLVHIGLPTPDMEPKPETPAG</sequence>
<accession>A0A1G4TU73</accession>
<evidence type="ECO:0000313" key="1">
    <source>
        <dbReference type="EMBL" id="SCW84807.1"/>
    </source>
</evidence>
<protein>
    <recommendedName>
        <fullName evidence="3">DUF2939 domain-containing protein</fullName>
    </recommendedName>
</protein>
<evidence type="ECO:0008006" key="3">
    <source>
        <dbReference type="Google" id="ProtNLM"/>
    </source>
</evidence>
<dbReference type="EMBL" id="FMTS01000013">
    <property type="protein sequence ID" value="SCW84807.1"/>
    <property type="molecule type" value="Genomic_DNA"/>
</dbReference>
<dbReference type="InterPro" id="IPR021330">
    <property type="entry name" value="DUF2939"/>
</dbReference>
<dbReference type="AlphaFoldDB" id="A0A1G4TU73"/>
<keyword evidence="2" id="KW-1185">Reference proteome</keyword>
<name>A0A1G4TU73_9CAUL</name>
<dbReference type="RefSeq" id="WP_170828393.1">
    <property type="nucleotide sequence ID" value="NZ_CBCRYE010000012.1"/>
</dbReference>
<proteinExistence type="predicted"/>
<organism evidence="1 2">
    <name type="scientific">Asticcacaulis taihuensis</name>
    <dbReference type="NCBI Taxonomy" id="260084"/>
    <lineage>
        <taxon>Bacteria</taxon>
        <taxon>Pseudomonadati</taxon>
        <taxon>Pseudomonadota</taxon>
        <taxon>Alphaproteobacteria</taxon>
        <taxon>Caulobacterales</taxon>
        <taxon>Caulobacteraceae</taxon>
        <taxon>Asticcacaulis</taxon>
    </lineage>
</organism>
<gene>
    <name evidence="1" type="ORF">SAMN02927928_0179</name>
</gene>